<evidence type="ECO:0000259" key="3">
    <source>
        <dbReference type="Pfam" id="PF17829"/>
    </source>
</evidence>
<proteinExistence type="predicted"/>
<feature type="domain" description="Gylcosyl hydrolase 115 C-terminal" evidence="3">
    <location>
        <begin position="781"/>
        <end position="923"/>
    </location>
</feature>
<dbReference type="RefSeq" id="WP_042490691.1">
    <property type="nucleotide sequence ID" value="NZ_BBPI01000095.1"/>
</dbReference>
<dbReference type="EMBL" id="BBPI01000095">
    <property type="protein sequence ID" value="GAM02634.1"/>
    <property type="molecule type" value="Genomic_DNA"/>
</dbReference>
<evidence type="ECO:0000256" key="2">
    <source>
        <dbReference type="SAM" id="SignalP"/>
    </source>
</evidence>
<gene>
    <name evidence="4" type="ORF">SP5_095_00360</name>
</gene>
<dbReference type="Gene3D" id="3.20.20.520">
    <property type="entry name" value="Glycosyl hydrolase family 115"/>
    <property type="match status" value="1"/>
</dbReference>
<dbReference type="SUPFAM" id="SSF55545">
    <property type="entry name" value="beta-N-acetylhexosaminidase-like domain"/>
    <property type="match status" value="1"/>
</dbReference>
<dbReference type="Pfam" id="PF17829">
    <property type="entry name" value="GH115_C"/>
    <property type="match status" value="1"/>
</dbReference>
<sequence>MKRAGIMVMGAGLASLLGLAAPAPAAEFDLTRVSLLAAPDGEGTTRIAAELLARDLTALGGRPGAIVEDAANCAAMCVVIGTTASPIVQQLAAQGGVDLSPISGGWERYVRAGFRVAGRRYLLIVGSDARGAAYGVTDLSRALGVSPWEWWADVTPRRRERIVIDDAAFVSRAPSVKYRGIFLNDEDWGLEPWAAKTFDLEKGNIGPKTYQRVFELMWRLKANTLWPAMHSVSTPFFGDPGNAPLAKRYAIVIGSSHAEPMLRNNLREWDEGQRGGFDFTRRPQAILDYWRERVGETRGQEAIYTVGLRGLHDGPMQGVTTTAARRSILEDVVGRQRGLLADTLGRPATQVPQLYVAYHELQEAYDAGLTLPGDVTLMWTDDNYGYLRRLSTPEEQKRPGGAGVYYHLSYWGRPHDYLWLGTTHPALIREEMGRAWDTDARRIWVVNVGDIKPVEYLSQYFLDLAFDGKLLDEAPREHLRRFMAEQFGAAEAGAIADVMMRFYDLAWPRKPEFMGFGQTEWVTPNRPSGYVRSDGEEAQARIAAYQALAAQAEAIGTRIAKDRQDAFYELVLYPVRGAAGLNTRILSLDLAELYARDQRASANAYVAGAKAAHAGLVADTGRYNALAGGKWRGMMDMAPRRLPVFAEPMWPNWQSSTQSGCATRLWGAWIGDENVLTFTRGIPAARPVTLYQHQPQATAWAVSDMPAGLSLSQNKGELNARGGYEQRLTLRYDGKGAVGPVTLRCGDRPVVVHATALTPPNVEPGTAIEDERRVTMPALTASYGADWEAIPDLGSQHGALRAKLTLPSRGSAAQGTHATWRFATMTEAGATLHIVALPTHPRDPAHGLRAAVRLDDGDWQTVDFATTGRSDQWRQNVLTNTAIADIPLKSFPAGQHRVAIVPLDPGLILDRVELVLDGARPLYAPLASDSWPETAR</sequence>
<dbReference type="Proteomes" id="UP000032305">
    <property type="component" value="Unassembled WGS sequence"/>
</dbReference>
<dbReference type="eggNOG" id="ENOG502Z7KK">
    <property type="taxonomic scope" value="Bacteria"/>
</dbReference>
<evidence type="ECO:0000313" key="4">
    <source>
        <dbReference type="EMBL" id="GAM02634.1"/>
    </source>
</evidence>
<dbReference type="InterPro" id="IPR031924">
    <property type="entry name" value="GH115"/>
</dbReference>
<protein>
    <recommendedName>
        <fullName evidence="3">Gylcosyl hydrolase 115 C-terminal domain-containing protein</fullName>
    </recommendedName>
</protein>
<reference evidence="4 5" key="1">
    <citation type="submission" date="2014-11" db="EMBL/GenBank/DDBJ databases">
        <title>Whole genome shotgun sequence of Sphingomonas parapaucimobilis NBRC 15100.</title>
        <authorList>
            <person name="Katano-Makiyama Y."/>
            <person name="Hosoyama A."/>
            <person name="Hashimoto M."/>
            <person name="Hosoyama Y."/>
            <person name="Noguchi M."/>
            <person name="Numata M."/>
            <person name="Tsuchikane K."/>
            <person name="Hirakata S."/>
            <person name="Uohara A."/>
            <person name="Shimodaira J."/>
            <person name="Ohji S."/>
            <person name="Ichikawa N."/>
            <person name="Kimura A."/>
            <person name="Yamazoe A."/>
            <person name="Fujita N."/>
        </authorList>
    </citation>
    <scope>NUCLEOTIDE SEQUENCE [LARGE SCALE GENOMIC DNA]</scope>
    <source>
        <strain evidence="4 5">NBRC 15100</strain>
    </source>
</reference>
<dbReference type="GO" id="GO:0005975">
    <property type="term" value="P:carbohydrate metabolic process"/>
    <property type="evidence" value="ECO:0007669"/>
    <property type="project" value="UniProtKB-ARBA"/>
</dbReference>
<dbReference type="PANTHER" id="PTHR37842:SF2">
    <property type="entry name" value="GYLCOSYL HYDROLASE 115 C-TERMINAL DOMAIN-CONTAINING PROTEIN"/>
    <property type="match status" value="1"/>
</dbReference>
<keyword evidence="2" id="KW-0732">Signal</keyword>
<comment type="caution">
    <text evidence="4">The sequence shown here is derived from an EMBL/GenBank/DDBJ whole genome shotgun (WGS) entry which is preliminary data.</text>
</comment>
<dbReference type="GO" id="GO:0016787">
    <property type="term" value="F:hydrolase activity"/>
    <property type="evidence" value="ECO:0007669"/>
    <property type="project" value="UniProtKB-KW"/>
</dbReference>
<accession>A0A0A1WCF1</accession>
<dbReference type="Gene3D" id="1.20.58.2150">
    <property type="match status" value="1"/>
</dbReference>
<dbReference type="InterPro" id="IPR041437">
    <property type="entry name" value="GH115_C"/>
</dbReference>
<dbReference type="PANTHER" id="PTHR37842">
    <property type="match status" value="1"/>
</dbReference>
<dbReference type="Gene3D" id="3.30.379.10">
    <property type="entry name" value="Chitobiase/beta-hexosaminidase domain 2-like"/>
    <property type="match status" value="1"/>
</dbReference>
<name>A0A0A1WCF1_9SPHN</name>
<keyword evidence="5" id="KW-1185">Reference proteome</keyword>
<evidence type="ECO:0000256" key="1">
    <source>
        <dbReference type="ARBA" id="ARBA00022801"/>
    </source>
</evidence>
<feature type="signal peptide" evidence="2">
    <location>
        <begin position="1"/>
        <end position="25"/>
    </location>
</feature>
<dbReference type="Pfam" id="PF15979">
    <property type="entry name" value="Glyco_hydro_115"/>
    <property type="match status" value="1"/>
</dbReference>
<keyword evidence="1" id="KW-0378">Hydrolase</keyword>
<dbReference type="InterPro" id="IPR029018">
    <property type="entry name" value="Hex-like_dom2"/>
</dbReference>
<dbReference type="InterPro" id="IPR042301">
    <property type="entry name" value="GH115_sf"/>
</dbReference>
<feature type="chain" id="PRO_5001993664" description="Gylcosyl hydrolase 115 C-terminal domain-containing protein" evidence="2">
    <location>
        <begin position="26"/>
        <end position="936"/>
    </location>
</feature>
<evidence type="ECO:0000313" key="5">
    <source>
        <dbReference type="Proteomes" id="UP000032305"/>
    </source>
</evidence>
<dbReference type="AlphaFoldDB" id="A0A0A1WCF1"/>
<dbReference type="Gene3D" id="2.60.120.1620">
    <property type="match status" value="1"/>
</dbReference>
<organism evidence="4 5">
    <name type="scientific">Sphingomonas parapaucimobilis NBRC 15100</name>
    <dbReference type="NCBI Taxonomy" id="1219049"/>
    <lineage>
        <taxon>Bacteria</taxon>
        <taxon>Pseudomonadati</taxon>
        <taxon>Pseudomonadota</taxon>
        <taxon>Alphaproteobacteria</taxon>
        <taxon>Sphingomonadales</taxon>
        <taxon>Sphingomonadaceae</taxon>
        <taxon>Sphingomonas</taxon>
    </lineage>
</organism>